<evidence type="ECO:0000313" key="1">
    <source>
        <dbReference type="EMBL" id="ORY33538.1"/>
    </source>
</evidence>
<proteinExistence type="predicted"/>
<protein>
    <submittedName>
        <fullName evidence="1">Uncharacterized protein</fullName>
    </submittedName>
</protein>
<accession>A0A1Y2BFE6</accession>
<name>A0A1Y2BFE6_9FUNG</name>
<organism evidence="1 2">
    <name type="scientific">Rhizoclosmatium globosum</name>
    <dbReference type="NCBI Taxonomy" id="329046"/>
    <lineage>
        <taxon>Eukaryota</taxon>
        <taxon>Fungi</taxon>
        <taxon>Fungi incertae sedis</taxon>
        <taxon>Chytridiomycota</taxon>
        <taxon>Chytridiomycota incertae sedis</taxon>
        <taxon>Chytridiomycetes</taxon>
        <taxon>Chytridiales</taxon>
        <taxon>Chytriomycetaceae</taxon>
        <taxon>Rhizoclosmatium</taxon>
    </lineage>
</organism>
<dbReference type="OrthoDB" id="2114162at2759"/>
<dbReference type="AlphaFoldDB" id="A0A1Y2BFE6"/>
<dbReference type="Proteomes" id="UP000193642">
    <property type="component" value="Unassembled WGS sequence"/>
</dbReference>
<reference evidence="1 2" key="1">
    <citation type="submission" date="2016-07" db="EMBL/GenBank/DDBJ databases">
        <title>Pervasive Adenine N6-methylation of Active Genes in Fungi.</title>
        <authorList>
            <consortium name="DOE Joint Genome Institute"/>
            <person name="Mondo S.J."/>
            <person name="Dannebaum R.O."/>
            <person name="Kuo R.C."/>
            <person name="Labutti K."/>
            <person name="Haridas S."/>
            <person name="Kuo A."/>
            <person name="Salamov A."/>
            <person name="Ahrendt S.R."/>
            <person name="Lipzen A."/>
            <person name="Sullivan W."/>
            <person name="Andreopoulos W.B."/>
            <person name="Clum A."/>
            <person name="Lindquist E."/>
            <person name="Daum C."/>
            <person name="Ramamoorthy G.K."/>
            <person name="Gryganskyi A."/>
            <person name="Culley D."/>
            <person name="Magnuson J.K."/>
            <person name="James T.Y."/>
            <person name="O'Malley M.A."/>
            <person name="Stajich J.E."/>
            <person name="Spatafora J.W."/>
            <person name="Visel A."/>
            <person name="Grigoriev I.V."/>
        </authorList>
    </citation>
    <scope>NUCLEOTIDE SEQUENCE [LARGE SCALE GENOMIC DNA]</scope>
    <source>
        <strain evidence="1 2">JEL800</strain>
    </source>
</reference>
<gene>
    <name evidence="1" type="ORF">BCR33DRAFT_518403</name>
</gene>
<comment type="caution">
    <text evidence="1">The sequence shown here is derived from an EMBL/GenBank/DDBJ whole genome shotgun (WGS) entry which is preliminary data.</text>
</comment>
<sequence length="198" mass="21662">MALVQHIDGSFIAWSPASVRAAISNIDANKIQSLNMSTGSVEAFDIPTAGAYPITMVSNFIINPQHISSEPHVTIGTLKFLWMFLQNPKYAQLYNFSSLYNTTLAAKKLSYLQTISLDGTTPIYGQSVCDVQIDGTYKIPCVHGTCKDLLPFQNAAVQCQCDTDTKTSIKAIAAKNPDIHAWSATAARFVLFGFGIWF</sequence>
<keyword evidence="2" id="KW-1185">Reference proteome</keyword>
<evidence type="ECO:0000313" key="2">
    <source>
        <dbReference type="Proteomes" id="UP000193642"/>
    </source>
</evidence>
<dbReference type="EMBL" id="MCGO01000067">
    <property type="protein sequence ID" value="ORY33538.1"/>
    <property type="molecule type" value="Genomic_DNA"/>
</dbReference>